<dbReference type="EMBL" id="LCHM01000027">
    <property type="protein sequence ID" value="KKT37338.1"/>
    <property type="molecule type" value="Genomic_DNA"/>
</dbReference>
<keyword evidence="1" id="KW-0472">Membrane</keyword>
<accession>A0A0G1GSV0</accession>
<dbReference type="Proteomes" id="UP000034617">
    <property type="component" value="Unassembled WGS sequence"/>
</dbReference>
<dbReference type="AlphaFoldDB" id="A0A0G1GSV0"/>
<gene>
    <name evidence="2" type="ORF">UW22_C0027G0006</name>
</gene>
<feature type="transmembrane region" description="Helical" evidence="1">
    <location>
        <begin position="111"/>
        <end position="128"/>
    </location>
</feature>
<reference evidence="2 3" key="1">
    <citation type="journal article" date="2015" name="Nature">
        <title>rRNA introns, odd ribosomes, and small enigmatic genomes across a large radiation of phyla.</title>
        <authorList>
            <person name="Brown C.T."/>
            <person name="Hug L.A."/>
            <person name="Thomas B.C."/>
            <person name="Sharon I."/>
            <person name="Castelle C.J."/>
            <person name="Singh A."/>
            <person name="Wilkins M.J."/>
            <person name="Williams K.H."/>
            <person name="Banfield J.F."/>
        </authorList>
    </citation>
    <scope>NUCLEOTIDE SEQUENCE [LARGE SCALE GENOMIC DNA]</scope>
</reference>
<comment type="caution">
    <text evidence="2">The sequence shown here is derived from an EMBL/GenBank/DDBJ whole genome shotgun (WGS) entry which is preliminary data.</text>
</comment>
<keyword evidence="1" id="KW-1133">Transmembrane helix</keyword>
<evidence type="ECO:0000313" key="2">
    <source>
        <dbReference type="EMBL" id="KKT37338.1"/>
    </source>
</evidence>
<protein>
    <submittedName>
        <fullName evidence="2">Uncharacterized protein</fullName>
    </submittedName>
</protein>
<organism evidence="2 3">
    <name type="scientific">Candidatus Gottesmanbacteria bacterium GW2011_GWB1_44_11c</name>
    <dbReference type="NCBI Taxonomy" id="1618447"/>
    <lineage>
        <taxon>Bacteria</taxon>
        <taxon>Candidatus Gottesmaniibacteriota</taxon>
    </lineage>
</organism>
<sequence length="174" mass="20693">MPKLRRHIARVKGAGFIFWHARHELYHALLGVAWAWALREVWGEFHVKWLLLSVFGSLLPDFEHLVYFVTYGRKDPYTTKIKQFLKNGQWRMVTVFIENGHKKNTDLSYHNFYVIAFLLLGATVAFLFDWNSWVILFGAMVTHYLFDIFDDIVTLGYINPNWKRWGKGKRKKRA</sequence>
<proteinExistence type="predicted"/>
<keyword evidence="1" id="KW-0812">Transmembrane</keyword>
<feature type="transmembrane region" description="Helical" evidence="1">
    <location>
        <begin position="134"/>
        <end position="158"/>
    </location>
</feature>
<evidence type="ECO:0000256" key="1">
    <source>
        <dbReference type="SAM" id="Phobius"/>
    </source>
</evidence>
<name>A0A0G1GSV0_9BACT</name>
<evidence type="ECO:0000313" key="3">
    <source>
        <dbReference type="Proteomes" id="UP000034617"/>
    </source>
</evidence>